<gene>
    <name evidence="3" type="ORF">SAMN05421670_3682</name>
</gene>
<dbReference type="Gene3D" id="1.20.1270.180">
    <property type="match status" value="1"/>
</dbReference>
<sequence length="208" mass="23721">MKNLLVLLMPMMLLVGCNNEETEPATETDKLGSETVIDEPKEEVEESDVEETTIVEEDKDNNVVEENKNKPVVQEKPVTKEKTETVNLSGTKDKYLKQLNDIENSLGDLNNQYNNGTQTEMNEAKSKILNKWDAALNEIYGVLKKQLSADEMSSLKVEQRNWIKQRDQKAKDESSVFTGGTMEATIYVSTQAQLTKERCYELVQKYMK</sequence>
<dbReference type="EMBL" id="FOXU01000009">
    <property type="protein sequence ID" value="SFQ73049.1"/>
    <property type="molecule type" value="Genomic_DNA"/>
</dbReference>
<feature type="region of interest" description="Disordered" evidence="1">
    <location>
        <begin position="21"/>
        <end position="79"/>
    </location>
</feature>
<protein>
    <submittedName>
        <fullName evidence="3">Uncharacterized conserved protein YecT, DUF1311 family</fullName>
    </submittedName>
</protein>
<feature type="domain" description="Lysozyme inhibitor LprI-like N-terminal" evidence="2">
    <location>
        <begin position="111"/>
        <end position="202"/>
    </location>
</feature>
<dbReference type="InterPro" id="IPR009739">
    <property type="entry name" value="LprI-like_N"/>
</dbReference>
<dbReference type="PANTHER" id="PTHR39176:SF1">
    <property type="entry name" value="PERIPLASMIC PROTEIN"/>
    <property type="match status" value="1"/>
</dbReference>
<evidence type="ECO:0000313" key="3">
    <source>
        <dbReference type="EMBL" id="SFQ73049.1"/>
    </source>
</evidence>
<evidence type="ECO:0000313" key="4">
    <source>
        <dbReference type="Proteomes" id="UP000198734"/>
    </source>
</evidence>
<feature type="compositionally biased region" description="Acidic residues" evidence="1">
    <location>
        <begin position="36"/>
        <end position="59"/>
    </location>
</feature>
<dbReference type="PROSITE" id="PS51257">
    <property type="entry name" value="PROKAR_LIPOPROTEIN"/>
    <property type="match status" value="1"/>
</dbReference>
<reference evidence="4" key="1">
    <citation type="submission" date="2016-10" db="EMBL/GenBank/DDBJ databases">
        <authorList>
            <person name="Varghese N."/>
            <person name="Submissions S."/>
        </authorList>
    </citation>
    <scope>NUCLEOTIDE SEQUENCE [LARGE SCALE GENOMIC DNA]</scope>
    <source>
        <strain evidence="4">DSM 11706</strain>
    </source>
</reference>
<evidence type="ECO:0000256" key="1">
    <source>
        <dbReference type="SAM" id="MobiDB-lite"/>
    </source>
</evidence>
<dbReference type="Pfam" id="PF07007">
    <property type="entry name" value="LprI"/>
    <property type="match status" value="1"/>
</dbReference>
<organism evidence="3 4">
    <name type="scientific">Psychrobacillus psychrotolerans</name>
    <dbReference type="NCBI Taxonomy" id="126156"/>
    <lineage>
        <taxon>Bacteria</taxon>
        <taxon>Bacillati</taxon>
        <taxon>Bacillota</taxon>
        <taxon>Bacilli</taxon>
        <taxon>Bacillales</taxon>
        <taxon>Bacillaceae</taxon>
        <taxon>Psychrobacillus</taxon>
    </lineage>
</organism>
<dbReference type="PANTHER" id="PTHR39176">
    <property type="entry name" value="PERIPLASMIC PROTEIN-RELATED"/>
    <property type="match status" value="1"/>
</dbReference>
<name>A0A1I6AWP7_9BACI</name>
<accession>A0A1I6AWP7</accession>
<proteinExistence type="predicted"/>
<evidence type="ECO:0000259" key="2">
    <source>
        <dbReference type="Pfam" id="PF07007"/>
    </source>
</evidence>
<dbReference type="STRING" id="126156.SAMN05421670_3682"/>
<dbReference type="Proteomes" id="UP000198734">
    <property type="component" value="Unassembled WGS sequence"/>
</dbReference>
<feature type="compositionally biased region" description="Basic and acidic residues" evidence="1">
    <location>
        <begin position="60"/>
        <end position="69"/>
    </location>
</feature>
<dbReference type="RefSeq" id="WP_245762760.1">
    <property type="nucleotide sequence ID" value="NZ_FOXU01000009.1"/>
</dbReference>
<keyword evidence="4" id="KW-1185">Reference proteome</keyword>
<dbReference type="AlphaFoldDB" id="A0A1I6AWP7"/>